<dbReference type="GO" id="GO:0005634">
    <property type="term" value="C:nucleus"/>
    <property type="evidence" value="ECO:0007669"/>
    <property type="project" value="TreeGrafter"/>
</dbReference>
<feature type="compositionally biased region" description="Polar residues" evidence="2">
    <location>
        <begin position="982"/>
        <end position="994"/>
    </location>
</feature>
<dbReference type="InterPro" id="IPR008984">
    <property type="entry name" value="SMAD_FHA_dom_sf"/>
</dbReference>
<evidence type="ECO:0000313" key="4">
    <source>
        <dbReference type="EMBL" id="BAM79132.1"/>
    </source>
</evidence>
<keyword evidence="5" id="KW-1185">Reference proteome</keyword>
<feature type="compositionally biased region" description="Acidic residues" evidence="2">
    <location>
        <begin position="709"/>
        <end position="721"/>
    </location>
</feature>
<evidence type="ECO:0000313" key="5">
    <source>
        <dbReference type="Proteomes" id="UP000007014"/>
    </source>
</evidence>
<dbReference type="GO" id="GO:0000785">
    <property type="term" value="C:chromatin"/>
    <property type="evidence" value="ECO:0007669"/>
    <property type="project" value="TreeGrafter"/>
</dbReference>
<feature type="compositionally biased region" description="Basic and acidic residues" evidence="2">
    <location>
        <begin position="1248"/>
        <end position="1262"/>
    </location>
</feature>
<dbReference type="PANTHER" id="PTHR45623">
    <property type="entry name" value="CHROMODOMAIN-HELICASE-DNA-BINDING PROTEIN 3-RELATED-RELATED"/>
    <property type="match status" value="1"/>
</dbReference>
<dbReference type="RefSeq" id="XP_005535418.1">
    <property type="nucleotide sequence ID" value="XM_005535361.1"/>
</dbReference>
<sequence>MTMRDEGAERAASEEAALEAHPVQPGPSGGYAKLFLKAFDPDTGQTTSREYVIRKLVVSLGRSTAPDPERAFEAAAEGVDLGAGFSSKLSRRHATIQWNADQQRFEVVCNGKNGILVVHADTYRQLRPGDAAEPLDSYSTILLGDCLVVFVLPKATHVLPGVAAVTAGVTASPTSDPAVQRLAPSRAGLQRVGAARSSSAPLARDFQRIRVRWNKSDQEALLRGLMRFGYGRWKEILQHAESGRLDRKPLDELIIMARRMVIMAALHAVGPENRAMLRILASSGEGTRGSGSAAAASQQRELEQEVSSVAAGLSDTKTERRKYVRWARRFRLLHRIERIVQNAAVMQRIEEGDLDISGKPPADCWGPIDDADLLRGVYKLGFGDFHRLWEEPTLHFRERYRAPVTASAPQVEEDTRSDAQAARTGEPFEGSEASSREAEHDEQRNLLPTVGECASPSKKSSVAASTAETPEADVSLSNNEASLTEAASLGGGSPADDLGIFAVDKSQRPESTSRDERTPFPSSVELIRRLRIVVNRVARLIEPRNKEEAQLATPAAFAPEWPGNEDAVLARDCTTSVKRLAVSRIARQQALLTPKPDALTKNDLMMDAASLEWARGRLEKAQRFNRRQVKEFERALVNYGLDYLPTERPDDPHGIVHDWLRFVRRCPFVQYMLPETLEEYYIDFVRECYRVLATDPAESPQRKSAEPAGSEDDDDHDDDHDEERTPNESAAAAPEPPSAAVVAEHSTLAPSADTVANASSSSNRYASASPEASIDPAMLERARDFPPSTLFPNLDRKRARKALVRLHLFRVLRLYVLALPAKSLADLIQSLGSVKLPQSSAGELPVWWRPVHDRALLYGIDRHGLGQGAFEQIAQDHELGFPQSIESYCAAQTFEGAQVLRMQLGFPRVHAALRRARAVMDWICAALQARPLPTETSLYDDEARDAALARAQRIGTESKWMERLLYQFLAENNVPVRLQRTAPTGQSNATSGQDAANDSAEVAAATTTKSAAIACADDQALHRLEQPASNVHADSSSEPMSGSVHSSVQHVKGRPRIFETLRILGFITRRMPGAPGQVRELTQPVDLGNGLVLLSLGTLPSPSSMALAPASSASTDDSLQLLVPCGFRSVRQLQASGHWYETQVDLASTSDAEASYLYRVRQVEFVPPPAIGSSAASVASRDWIAPVEGGFDAMSSNLNTLWIRVLNSTTETGLAAGTASFVTLVSGVERAGLADPLVQRYLQALVPTEEHADPPSSLRDDALPPQLSTTSD</sequence>
<dbReference type="GeneID" id="16992600"/>
<feature type="region of interest" description="Disordered" evidence="2">
    <location>
        <begin position="1028"/>
        <end position="1049"/>
    </location>
</feature>
<dbReference type="HOGENOM" id="CLU_263864_0_0_1"/>
<feature type="compositionally biased region" description="Low complexity" evidence="2">
    <location>
        <begin position="454"/>
        <end position="467"/>
    </location>
</feature>
<dbReference type="InterPro" id="IPR000253">
    <property type="entry name" value="FHA_dom"/>
</dbReference>
<feature type="region of interest" description="Disordered" evidence="2">
    <location>
        <begin position="696"/>
        <end position="772"/>
    </location>
</feature>
<organism evidence="4 5">
    <name type="scientific">Cyanidioschyzon merolae (strain NIES-3377 / 10D)</name>
    <name type="common">Unicellular red alga</name>
    <dbReference type="NCBI Taxonomy" id="280699"/>
    <lineage>
        <taxon>Eukaryota</taxon>
        <taxon>Rhodophyta</taxon>
        <taxon>Bangiophyceae</taxon>
        <taxon>Cyanidiales</taxon>
        <taxon>Cyanidiaceae</taxon>
        <taxon>Cyanidioschyzon</taxon>
    </lineage>
</organism>
<dbReference type="OrthoDB" id="1333at2759"/>
<dbReference type="STRING" id="280699.M1VAI3"/>
<feature type="region of interest" description="Disordered" evidence="2">
    <location>
        <begin position="1"/>
        <end position="25"/>
    </location>
</feature>
<reference evidence="4 5" key="1">
    <citation type="journal article" date="2004" name="Nature">
        <title>Genome sequence of the ultrasmall unicellular red alga Cyanidioschyzon merolae 10D.</title>
        <authorList>
            <person name="Matsuzaki M."/>
            <person name="Misumi O."/>
            <person name="Shin-i T."/>
            <person name="Maruyama S."/>
            <person name="Takahara M."/>
            <person name="Miyagishima S."/>
            <person name="Mori T."/>
            <person name="Nishida K."/>
            <person name="Yagisawa F."/>
            <person name="Nishida K."/>
            <person name="Yoshida Y."/>
            <person name="Nishimura Y."/>
            <person name="Nakao S."/>
            <person name="Kobayashi T."/>
            <person name="Momoyama Y."/>
            <person name="Higashiyama T."/>
            <person name="Minoda A."/>
            <person name="Sano M."/>
            <person name="Nomoto H."/>
            <person name="Oishi K."/>
            <person name="Hayashi H."/>
            <person name="Ohta F."/>
            <person name="Nishizaka S."/>
            <person name="Haga S."/>
            <person name="Miura S."/>
            <person name="Morishita T."/>
            <person name="Kabeya Y."/>
            <person name="Terasawa K."/>
            <person name="Suzuki Y."/>
            <person name="Ishii Y."/>
            <person name="Asakawa S."/>
            <person name="Takano H."/>
            <person name="Ohta N."/>
            <person name="Kuroiwa H."/>
            <person name="Tanaka K."/>
            <person name="Shimizu N."/>
            <person name="Sugano S."/>
            <person name="Sato N."/>
            <person name="Nozaki H."/>
            <person name="Ogasawara N."/>
            <person name="Kohara Y."/>
            <person name="Kuroiwa T."/>
        </authorList>
    </citation>
    <scope>NUCLEOTIDE SEQUENCE [LARGE SCALE GENOMIC DNA]</scope>
    <source>
        <strain evidence="4 5">10D</strain>
    </source>
</reference>
<keyword evidence="1" id="KW-0539">Nucleus</keyword>
<dbReference type="Gramene" id="CMD046CT">
    <property type="protein sequence ID" value="CMD046CT"/>
    <property type="gene ID" value="CMD046C"/>
</dbReference>
<dbReference type="Gene3D" id="1.10.10.60">
    <property type="entry name" value="Homeodomain-like"/>
    <property type="match status" value="3"/>
</dbReference>
<feature type="region of interest" description="Disordered" evidence="2">
    <location>
        <begin position="405"/>
        <end position="478"/>
    </location>
</feature>
<feature type="region of interest" description="Disordered" evidence="2">
    <location>
        <begin position="1248"/>
        <end position="1272"/>
    </location>
</feature>
<dbReference type="GO" id="GO:0042393">
    <property type="term" value="F:histone binding"/>
    <property type="evidence" value="ECO:0007669"/>
    <property type="project" value="TreeGrafter"/>
</dbReference>
<proteinExistence type="predicted"/>
<protein>
    <recommendedName>
        <fullName evidence="3">FHA domain-containing protein</fullName>
    </recommendedName>
</protein>
<dbReference type="SUPFAM" id="SSF49879">
    <property type="entry name" value="SMAD/FHA domain"/>
    <property type="match status" value="1"/>
</dbReference>
<dbReference type="GO" id="GO:0016887">
    <property type="term" value="F:ATP hydrolysis activity"/>
    <property type="evidence" value="ECO:0007669"/>
    <property type="project" value="TreeGrafter"/>
</dbReference>
<dbReference type="GO" id="GO:0003682">
    <property type="term" value="F:chromatin binding"/>
    <property type="evidence" value="ECO:0007669"/>
    <property type="project" value="TreeGrafter"/>
</dbReference>
<feature type="domain" description="FHA" evidence="3">
    <location>
        <begin position="58"/>
        <end position="117"/>
    </location>
</feature>
<feature type="region of interest" description="Disordered" evidence="2">
    <location>
        <begin position="982"/>
        <end position="1003"/>
    </location>
</feature>
<evidence type="ECO:0000256" key="2">
    <source>
        <dbReference type="SAM" id="MobiDB-lite"/>
    </source>
</evidence>
<dbReference type="CDD" id="cd22701">
    <property type="entry name" value="FHA_FKH1-like"/>
    <property type="match status" value="1"/>
</dbReference>
<dbReference type="EMBL" id="AP006486">
    <property type="protein sequence ID" value="BAM79132.1"/>
    <property type="molecule type" value="Genomic_DNA"/>
</dbReference>
<feature type="compositionally biased region" description="Basic and acidic residues" evidence="2">
    <location>
        <begin position="434"/>
        <end position="444"/>
    </location>
</feature>
<dbReference type="AlphaFoldDB" id="M1VAI3"/>
<feature type="compositionally biased region" description="Low complexity" evidence="2">
    <location>
        <begin position="728"/>
        <end position="744"/>
    </location>
</feature>
<feature type="compositionally biased region" description="Low complexity" evidence="2">
    <location>
        <begin position="756"/>
        <end position="769"/>
    </location>
</feature>
<name>M1VAI3_CYAM1</name>
<dbReference type="KEGG" id="cme:CYME_CMD046C"/>
<dbReference type="Proteomes" id="UP000007014">
    <property type="component" value="Chromosome 4"/>
</dbReference>
<dbReference type="OMA" id="CERVMES"/>
<dbReference type="GO" id="GO:0140658">
    <property type="term" value="F:ATP-dependent chromatin remodeler activity"/>
    <property type="evidence" value="ECO:0007669"/>
    <property type="project" value="TreeGrafter"/>
</dbReference>
<dbReference type="GO" id="GO:0003677">
    <property type="term" value="F:DNA binding"/>
    <property type="evidence" value="ECO:0007669"/>
    <property type="project" value="TreeGrafter"/>
</dbReference>
<reference evidence="4 5" key="2">
    <citation type="journal article" date="2007" name="BMC Biol.">
        <title>A 100%-complete sequence reveals unusually simple genomic features in the hot-spring red alga Cyanidioschyzon merolae.</title>
        <authorList>
            <person name="Nozaki H."/>
            <person name="Takano H."/>
            <person name="Misumi O."/>
            <person name="Terasawa K."/>
            <person name="Matsuzaki M."/>
            <person name="Maruyama S."/>
            <person name="Nishida K."/>
            <person name="Yagisawa F."/>
            <person name="Yoshida Y."/>
            <person name="Fujiwara T."/>
            <person name="Takio S."/>
            <person name="Tamura K."/>
            <person name="Chung S.J."/>
            <person name="Nakamura S."/>
            <person name="Kuroiwa H."/>
            <person name="Tanaka K."/>
            <person name="Sato N."/>
            <person name="Kuroiwa T."/>
        </authorList>
    </citation>
    <scope>NUCLEOTIDE SEQUENCE [LARGE SCALE GENOMIC DNA]</scope>
    <source>
        <strain evidence="4 5">10D</strain>
    </source>
</reference>
<dbReference type="PROSITE" id="PS50006">
    <property type="entry name" value="FHA_DOMAIN"/>
    <property type="match status" value="1"/>
</dbReference>
<gene>
    <name evidence="4" type="ORF">CYME_CMD046C</name>
</gene>
<evidence type="ECO:0000259" key="3">
    <source>
        <dbReference type="PROSITE" id="PS50006"/>
    </source>
</evidence>
<accession>M1VAI3</accession>
<evidence type="ECO:0000256" key="1">
    <source>
        <dbReference type="ARBA" id="ARBA00023242"/>
    </source>
</evidence>
<feature type="compositionally biased region" description="Basic and acidic residues" evidence="2">
    <location>
        <begin position="1"/>
        <end position="13"/>
    </location>
</feature>